<keyword evidence="1" id="KW-0175">Coiled coil</keyword>
<dbReference type="EMBL" id="JARBJD010000006">
    <property type="protein sequence ID" value="KAK2963578.1"/>
    <property type="molecule type" value="Genomic_DNA"/>
</dbReference>
<feature type="coiled-coil region" evidence="1">
    <location>
        <begin position="432"/>
        <end position="467"/>
    </location>
</feature>
<evidence type="ECO:0000313" key="2">
    <source>
        <dbReference type="EMBL" id="KAK2963578.1"/>
    </source>
</evidence>
<sequence>MLVDKNSSTPQIDSTKAKQIHSLEMFLSHICGGCVPLRPAMLNSLLVLVAESDWALSTIPDVDYIKPLEEYCEQTQPCAVPVLNTRGKSDPETCSFLQTHNLPSDSTDNSSELVTFAGRLCTTLAEHVSTIKTLFTESSPKDPSLSAISTTRLEESPLLSESTVLEVLCEGFSLFDLPNMTLDKAFQHILIDSNFVPLIKFTIITCLDLLDHESTDSICPPTYRADLLHNILDSSWSCLTTCLCVDRESLYPVVESAFSDVPQLCSLLERTCRHSSPTDFSHLRLICNVSYALPCLIPRILEENLVHRMINTSKPISIPTIHFKFHLYLIWAVTNLVSDPDGITKDKDERKRIRILQFERVFKPAKQYLEFILHREEFIPKNDSNDPDLSPFITDVLILMIILERELFEDGEIAETGREEWEVWWLVENTDEKSLSERLKKIRNDAVEMKKNEKARWKKRVERQREAGHEDAMEGWLLRRDNETQSEIVQYVRNEGKERGMNGRL</sequence>
<accession>A0ABQ9YIM1</accession>
<reference evidence="2 3" key="1">
    <citation type="journal article" date="2022" name="bioRxiv">
        <title>Genomics of Preaxostyla Flagellates Illuminates Evolutionary Transitions and the Path Towards Mitochondrial Loss.</title>
        <authorList>
            <person name="Novak L.V.F."/>
            <person name="Treitli S.C."/>
            <person name="Pyrih J."/>
            <person name="Halakuc P."/>
            <person name="Pipaliya S.V."/>
            <person name="Vacek V."/>
            <person name="Brzon O."/>
            <person name="Soukal P."/>
            <person name="Eme L."/>
            <person name="Dacks J.B."/>
            <person name="Karnkowska A."/>
            <person name="Elias M."/>
            <person name="Hampl V."/>
        </authorList>
    </citation>
    <scope>NUCLEOTIDE SEQUENCE [LARGE SCALE GENOMIC DNA]</scope>
    <source>
        <strain evidence="2">NAU3</strain>
        <tissue evidence="2">Gut</tissue>
    </source>
</reference>
<protein>
    <submittedName>
        <fullName evidence="2">Uncharacterized protein</fullName>
    </submittedName>
</protein>
<name>A0ABQ9YIM1_9EUKA</name>
<organism evidence="2 3">
    <name type="scientific">Blattamonas nauphoetae</name>
    <dbReference type="NCBI Taxonomy" id="2049346"/>
    <lineage>
        <taxon>Eukaryota</taxon>
        <taxon>Metamonada</taxon>
        <taxon>Preaxostyla</taxon>
        <taxon>Oxymonadida</taxon>
        <taxon>Blattamonas</taxon>
    </lineage>
</organism>
<dbReference type="Proteomes" id="UP001281761">
    <property type="component" value="Unassembled WGS sequence"/>
</dbReference>
<evidence type="ECO:0000256" key="1">
    <source>
        <dbReference type="SAM" id="Coils"/>
    </source>
</evidence>
<keyword evidence="3" id="KW-1185">Reference proteome</keyword>
<proteinExistence type="predicted"/>
<comment type="caution">
    <text evidence="2">The sequence shown here is derived from an EMBL/GenBank/DDBJ whole genome shotgun (WGS) entry which is preliminary data.</text>
</comment>
<evidence type="ECO:0000313" key="3">
    <source>
        <dbReference type="Proteomes" id="UP001281761"/>
    </source>
</evidence>
<gene>
    <name evidence="2" type="ORF">BLNAU_1621</name>
</gene>